<gene>
    <name evidence="2" type="ORF">JEQ17_27580</name>
</gene>
<evidence type="ECO:0000313" key="2">
    <source>
        <dbReference type="EMBL" id="QQM42812.1"/>
    </source>
</evidence>
<proteinExistence type="predicted"/>
<keyword evidence="3" id="KW-1185">Reference proteome</keyword>
<organism evidence="2 3">
    <name type="scientific">Streptomyces liliifuscus</name>
    <dbReference type="NCBI Taxonomy" id="2797636"/>
    <lineage>
        <taxon>Bacteria</taxon>
        <taxon>Bacillati</taxon>
        <taxon>Actinomycetota</taxon>
        <taxon>Actinomycetes</taxon>
        <taxon>Kitasatosporales</taxon>
        <taxon>Streptomycetaceae</taxon>
        <taxon>Streptomyces</taxon>
    </lineage>
</organism>
<dbReference type="EMBL" id="CP066831">
    <property type="protein sequence ID" value="QQM42812.1"/>
    <property type="molecule type" value="Genomic_DNA"/>
</dbReference>
<dbReference type="RefSeq" id="WP_200397710.1">
    <property type="nucleotide sequence ID" value="NZ_CP066831.1"/>
</dbReference>
<protein>
    <submittedName>
        <fullName evidence="2">Uncharacterized protein</fullName>
    </submittedName>
</protein>
<name>A0A7T7KY13_9ACTN</name>
<feature type="region of interest" description="Disordered" evidence="1">
    <location>
        <begin position="1"/>
        <end position="27"/>
    </location>
</feature>
<sequence length="64" mass="7506">MGDRSEWRDTSSGSPRTTDSEFSQKQKTFRAYMDHSMQCPDCDYGNRRCDVAQGIWEAWRALPR</sequence>
<dbReference type="AlphaFoldDB" id="A0A7T7KY13"/>
<dbReference type="KEGG" id="slf:JEQ17_27580"/>
<reference evidence="2 3" key="1">
    <citation type="submission" date="2020-12" db="EMBL/GenBank/DDBJ databases">
        <title>A novel species.</title>
        <authorList>
            <person name="Li K."/>
        </authorList>
    </citation>
    <scope>NUCLEOTIDE SEQUENCE [LARGE SCALE GENOMIC DNA]</scope>
    <source>
        <strain evidence="2 3">ZYC-3</strain>
    </source>
</reference>
<dbReference type="Proteomes" id="UP000595636">
    <property type="component" value="Chromosome"/>
</dbReference>
<accession>A0A7T7KY13</accession>
<evidence type="ECO:0000256" key="1">
    <source>
        <dbReference type="SAM" id="MobiDB-lite"/>
    </source>
</evidence>
<evidence type="ECO:0000313" key="3">
    <source>
        <dbReference type="Proteomes" id="UP000595636"/>
    </source>
</evidence>